<keyword evidence="3" id="KW-1015">Disulfide bond</keyword>
<keyword evidence="4" id="KW-0676">Redox-active center</keyword>
<evidence type="ECO:0000313" key="6">
    <source>
        <dbReference type="EMBL" id="TBN16287.1"/>
    </source>
</evidence>
<reference evidence="6 7" key="1">
    <citation type="journal article" date="2015" name="Int. J. Syst. Evol. Microbiol.">
        <title>Hyunsoonleella pacifica sp. nov., isolated from seawater of South Pacific Gyre.</title>
        <authorList>
            <person name="Gao X."/>
            <person name="Zhang Z."/>
            <person name="Dai X."/>
            <person name="Zhang X.H."/>
        </authorList>
    </citation>
    <scope>NUCLEOTIDE SEQUENCE [LARGE SCALE GENOMIC DNA]</scope>
    <source>
        <strain evidence="6 7">SW033</strain>
    </source>
</reference>
<dbReference type="Proteomes" id="UP000292372">
    <property type="component" value="Unassembled WGS sequence"/>
</dbReference>
<dbReference type="InterPro" id="IPR036249">
    <property type="entry name" value="Thioredoxin-like_sf"/>
</dbReference>
<dbReference type="Pfam" id="PF14289">
    <property type="entry name" value="DUF4369"/>
    <property type="match status" value="1"/>
</dbReference>
<dbReference type="OrthoDB" id="1069091at2"/>
<dbReference type="CDD" id="cd02966">
    <property type="entry name" value="TlpA_like_family"/>
    <property type="match status" value="1"/>
</dbReference>
<keyword evidence="2" id="KW-0201">Cytochrome c-type biogenesis</keyword>
<dbReference type="RefSeq" id="WP_130936269.1">
    <property type="nucleotide sequence ID" value="NZ_BMEE01000002.1"/>
</dbReference>
<dbReference type="GO" id="GO:0016491">
    <property type="term" value="F:oxidoreductase activity"/>
    <property type="evidence" value="ECO:0007669"/>
    <property type="project" value="InterPro"/>
</dbReference>
<dbReference type="PANTHER" id="PTHR42852">
    <property type="entry name" value="THIOL:DISULFIDE INTERCHANGE PROTEIN DSBE"/>
    <property type="match status" value="1"/>
</dbReference>
<accession>A0A4Q9FRG3</accession>
<dbReference type="EMBL" id="SIRS01000003">
    <property type="protein sequence ID" value="TBN16287.1"/>
    <property type="molecule type" value="Genomic_DNA"/>
</dbReference>
<gene>
    <name evidence="6" type="ORF">EYD46_06460</name>
</gene>
<dbReference type="InterPro" id="IPR000866">
    <property type="entry name" value="AhpC/TSA"/>
</dbReference>
<dbReference type="PROSITE" id="PS51257">
    <property type="entry name" value="PROKAR_LIPOPROTEIN"/>
    <property type="match status" value="1"/>
</dbReference>
<dbReference type="InterPro" id="IPR013766">
    <property type="entry name" value="Thioredoxin_domain"/>
</dbReference>
<comment type="subcellular location">
    <subcellularLocation>
        <location evidence="1">Cell envelope</location>
    </subcellularLocation>
</comment>
<dbReference type="InterPro" id="IPR025380">
    <property type="entry name" value="DUF4369"/>
</dbReference>
<dbReference type="PROSITE" id="PS51352">
    <property type="entry name" value="THIOREDOXIN_2"/>
    <property type="match status" value="1"/>
</dbReference>
<keyword evidence="7" id="KW-1185">Reference proteome</keyword>
<dbReference type="Gene3D" id="3.40.30.10">
    <property type="entry name" value="Glutaredoxin"/>
    <property type="match status" value="1"/>
</dbReference>
<proteinExistence type="predicted"/>
<dbReference type="GO" id="GO:0016209">
    <property type="term" value="F:antioxidant activity"/>
    <property type="evidence" value="ECO:0007669"/>
    <property type="project" value="InterPro"/>
</dbReference>
<sequence>MKTLNASLLILFLFASCKPSIKPNFIGKITDNDNVQQIKLIDLENGYTILDSTNVVNQTFSFNLSFKHKKLLKLRTNDRKVSRPLFFYEPGLNYTFHIENKEALIQAPENSLQYEYNGLLRKLNPLNEKLSKVSRDTTLTKAQLNTLSTKYFTEQLVIKKNYIQTHPESYISLYLLKDLVRLGPILSYHELKDFFNIVNIDAHKGSPMLDFISDKLKTIEANRIIGKTAPAFSLKSPNGKVYTLEDFKEGYTLIDFWASWCTPCRVANKKIIPLYEKYKDKGFNIISISFDDNKEKWVKAIEEDKIPWVQVSDLKGFKNSEIRNLYKVKQLPTTYVLDPEGKVVDQHLKHHELENLLETIYQN</sequence>
<organism evidence="6 7">
    <name type="scientific">Hyunsoonleella pacifica</name>
    <dbReference type="NCBI Taxonomy" id="1080224"/>
    <lineage>
        <taxon>Bacteria</taxon>
        <taxon>Pseudomonadati</taxon>
        <taxon>Bacteroidota</taxon>
        <taxon>Flavobacteriia</taxon>
        <taxon>Flavobacteriales</taxon>
        <taxon>Flavobacteriaceae</taxon>
    </lineage>
</organism>
<dbReference type="SUPFAM" id="SSF52833">
    <property type="entry name" value="Thioredoxin-like"/>
    <property type="match status" value="1"/>
</dbReference>
<dbReference type="GO" id="GO:0030313">
    <property type="term" value="C:cell envelope"/>
    <property type="evidence" value="ECO:0007669"/>
    <property type="project" value="UniProtKB-SubCell"/>
</dbReference>
<evidence type="ECO:0000313" key="7">
    <source>
        <dbReference type="Proteomes" id="UP000292372"/>
    </source>
</evidence>
<feature type="domain" description="Thioredoxin" evidence="5">
    <location>
        <begin position="223"/>
        <end position="363"/>
    </location>
</feature>
<evidence type="ECO:0000256" key="2">
    <source>
        <dbReference type="ARBA" id="ARBA00022748"/>
    </source>
</evidence>
<dbReference type="GO" id="GO:0017004">
    <property type="term" value="P:cytochrome complex assembly"/>
    <property type="evidence" value="ECO:0007669"/>
    <property type="project" value="UniProtKB-KW"/>
</dbReference>
<evidence type="ECO:0000256" key="4">
    <source>
        <dbReference type="ARBA" id="ARBA00023284"/>
    </source>
</evidence>
<dbReference type="AlphaFoldDB" id="A0A4Q9FRG3"/>
<dbReference type="InterPro" id="IPR050553">
    <property type="entry name" value="Thioredoxin_ResA/DsbE_sf"/>
</dbReference>
<comment type="caution">
    <text evidence="6">The sequence shown here is derived from an EMBL/GenBank/DDBJ whole genome shotgun (WGS) entry which is preliminary data.</text>
</comment>
<protein>
    <submittedName>
        <fullName evidence="6">Redoxin domain-containing protein</fullName>
    </submittedName>
</protein>
<dbReference type="Pfam" id="PF00578">
    <property type="entry name" value="AhpC-TSA"/>
    <property type="match status" value="1"/>
</dbReference>
<name>A0A4Q9FRG3_9FLAO</name>
<evidence type="ECO:0000259" key="5">
    <source>
        <dbReference type="PROSITE" id="PS51352"/>
    </source>
</evidence>
<dbReference type="PANTHER" id="PTHR42852:SF6">
    <property type="entry name" value="THIOL:DISULFIDE INTERCHANGE PROTEIN DSBE"/>
    <property type="match status" value="1"/>
</dbReference>
<evidence type="ECO:0000256" key="3">
    <source>
        <dbReference type="ARBA" id="ARBA00023157"/>
    </source>
</evidence>
<evidence type="ECO:0000256" key="1">
    <source>
        <dbReference type="ARBA" id="ARBA00004196"/>
    </source>
</evidence>